<name>A0A7V2ZK86_9BACT</name>
<dbReference type="GO" id="GO:0003677">
    <property type="term" value="F:DNA binding"/>
    <property type="evidence" value="ECO:0007669"/>
    <property type="project" value="UniProtKB-KW"/>
</dbReference>
<evidence type="ECO:0000313" key="5">
    <source>
        <dbReference type="EMBL" id="HFI91511.1"/>
    </source>
</evidence>
<dbReference type="EMBL" id="DSUJ01000008">
    <property type="protein sequence ID" value="HFI91511.1"/>
    <property type="molecule type" value="Genomic_DNA"/>
</dbReference>
<dbReference type="PROSITE" id="PS51724">
    <property type="entry name" value="SPOR"/>
    <property type="match status" value="1"/>
</dbReference>
<dbReference type="SUPFAM" id="SSF110997">
    <property type="entry name" value="Sporulation related repeat"/>
    <property type="match status" value="1"/>
</dbReference>
<gene>
    <name evidence="5" type="ORF">ENS31_08305</name>
</gene>
<accession>A0A7V2ZK86</accession>
<dbReference type="AlphaFoldDB" id="A0A7V2ZK86"/>
<dbReference type="InterPro" id="IPR036680">
    <property type="entry name" value="SPOR-like_sf"/>
</dbReference>
<dbReference type="Gene3D" id="3.30.70.1070">
    <property type="entry name" value="Sporulation related repeat"/>
    <property type="match status" value="1"/>
</dbReference>
<dbReference type="GO" id="GO:0042834">
    <property type="term" value="F:peptidoglycan binding"/>
    <property type="evidence" value="ECO:0007669"/>
    <property type="project" value="InterPro"/>
</dbReference>
<protein>
    <recommendedName>
        <fullName evidence="4">SPOR domain-containing protein</fullName>
    </recommendedName>
</protein>
<evidence type="ECO:0000256" key="1">
    <source>
        <dbReference type="ARBA" id="ARBA00023125"/>
    </source>
</evidence>
<keyword evidence="3" id="KW-0812">Transmembrane</keyword>
<sequence length="663" mass="76321">MTRAELIKKISRKAGIPDSDVKLFFEILLKRLSSMLKIGQAAYLKEFGYFFLLKGKINQSRLNFIEENVPDTFIDFILFSLNKDLKSSIEEGLIFNVPTVDDDDFQIVDTYFSLSIGKPLIPIRGTSSDEFYVPTGGYELRRLIESKVEKLISEAEVLSAYESNPPQIILTSQAFNSNRISLEMTEPELKLDEEIPDSFLESGEVKKEETLRIEHVAWDFGIDLSKELEQETILDFQENDKISEPPEFQTQEKESIVAEDVESTVEEIINEDLLNITENILNDETEIKTNEKESEIEISDENLNDEVIELDIKSGSEDFSPLSMVETESEELNVEDIETEKIQFDYDKVETENERKTSSIFEEVKPEDISKETDENEFEEVESPLPLIDFEKQKEKEKLSDKFEIVNEAEAEEKEDESFTNNLKENGNKPAGFDEDKELKKVREELYSYQPKKSRVPLLIVIFGSIVIIGMLYFYITQIKNVVTKKSESIAVLKTDKANVIERDFSVPVSYPYPKKETDEITQVIKKDSESVETNTLQLSSQNQINDKAVLNKTEIKEKAQQKNLTETKTLIQQKETEITKPVESYERVAPNIFKYKDSYVVQVAAFRSNSIAENEAAKFRNKGYNAFVEKAEIQGMGIWFRVRVGNFPTLREAQEFQSRVKL</sequence>
<keyword evidence="1" id="KW-0238">DNA-binding</keyword>
<proteinExistence type="predicted"/>
<dbReference type="SUPFAM" id="SSF47729">
    <property type="entry name" value="IHF-like DNA-binding proteins"/>
    <property type="match status" value="1"/>
</dbReference>
<comment type="caution">
    <text evidence="5">The sequence shown here is derived from an EMBL/GenBank/DDBJ whole genome shotgun (WGS) entry which is preliminary data.</text>
</comment>
<reference evidence="5" key="1">
    <citation type="journal article" date="2020" name="mSystems">
        <title>Genome- and Community-Level Interaction Insights into Carbon Utilization and Element Cycling Functions of Hydrothermarchaeota in Hydrothermal Sediment.</title>
        <authorList>
            <person name="Zhou Z."/>
            <person name="Liu Y."/>
            <person name="Xu W."/>
            <person name="Pan J."/>
            <person name="Luo Z.H."/>
            <person name="Li M."/>
        </authorList>
    </citation>
    <scope>NUCLEOTIDE SEQUENCE [LARGE SCALE GENOMIC DNA]</scope>
    <source>
        <strain evidence="5">SpSt-479</strain>
    </source>
</reference>
<feature type="region of interest" description="Disordered" evidence="2">
    <location>
        <begin position="410"/>
        <end position="434"/>
    </location>
</feature>
<keyword evidence="3" id="KW-1133">Transmembrane helix</keyword>
<evidence type="ECO:0000259" key="4">
    <source>
        <dbReference type="PROSITE" id="PS51724"/>
    </source>
</evidence>
<evidence type="ECO:0000256" key="2">
    <source>
        <dbReference type="SAM" id="MobiDB-lite"/>
    </source>
</evidence>
<feature type="transmembrane region" description="Helical" evidence="3">
    <location>
        <begin position="456"/>
        <end position="476"/>
    </location>
</feature>
<feature type="domain" description="SPOR" evidence="4">
    <location>
        <begin position="594"/>
        <end position="663"/>
    </location>
</feature>
<dbReference type="InterPro" id="IPR007730">
    <property type="entry name" value="SPOR-like_dom"/>
</dbReference>
<keyword evidence="3" id="KW-0472">Membrane</keyword>
<dbReference type="Pfam" id="PF05036">
    <property type="entry name" value="SPOR"/>
    <property type="match status" value="1"/>
</dbReference>
<dbReference type="InterPro" id="IPR010992">
    <property type="entry name" value="IHF-like_DNA-bd_dom_sf"/>
</dbReference>
<evidence type="ECO:0000256" key="3">
    <source>
        <dbReference type="SAM" id="Phobius"/>
    </source>
</evidence>
<organism evidence="5">
    <name type="scientific">Ignavibacterium album</name>
    <dbReference type="NCBI Taxonomy" id="591197"/>
    <lineage>
        <taxon>Bacteria</taxon>
        <taxon>Pseudomonadati</taxon>
        <taxon>Ignavibacteriota</taxon>
        <taxon>Ignavibacteria</taxon>
        <taxon>Ignavibacteriales</taxon>
        <taxon>Ignavibacteriaceae</taxon>
        <taxon>Ignavibacterium</taxon>
    </lineage>
</organism>